<proteinExistence type="predicted"/>
<dbReference type="AlphaFoldDB" id="A0A4U3MH28"/>
<dbReference type="InterPro" id="IPR029052">
    <property type="entry name" value="Metallo-depent_PP-like"/>
</dbReference>
<dbReference type="GO" id="GO:0016020">
    <property type="term" value="C:membrane"/>
    <property type="evidence" value="ECO:0007669"/>
    <property type="project" value="GOC"/>
</dbReference>
<dbReference type="GO" id="GO:0008758">
    <property type="term" value="F:UDP-2,3-diacylglucosamine hydrolase activity"/>
    <property type="evidence" value="ECO:0007669"/>
    <property type="project" value="TreeGrafter"/>
</dbReference>
<accession>A0A4U3MH28</accession>
<dbReference type="GO" id="GO:0009245">
    <property type="term" value="P:lipid A biosynthetic process"/>
    <property type="evidence" value="ECO:0007669"/>
    <property type="project" value="TreeGrafter"/>
</dbReference>
<comment type="caution">
    <text evidence="5">The sequence shown here is derived from an EMBL/GenBank/DDBJ whole genome shotgun (WGS) entry which is preliminary data.</text>
</comment>
<feature type="transmembrane region" description="Helical" evidence="3">
    <location>
        <begin position="6"/>
        <end position="23"/>
    </location>
</feature>
<evidence type="ECO:0000256" key="3">
    <source>
        <dbReference type="SAM" id="Phobius"/>
    </source>
</evidence>
<sequence>MGFLVVVFGVVFAVHFYLYRRLIRSTTLPGRARKALTGVLVLLLVLLLVALVGTRVASSWLVHLLAWPGFIWVAVMFYVTLICLALEIPRLVLGHFFKGDPVKAAPPPKVIPATVGSPSGPRKIEIEVEDVVEPPKRPDRRLFINRAAAVVAGVGAGTIVGFGLESGLGDPVLERVPIKLPNLDPRASGLRIALVSDIHLGPLTGIAHTERIVEQINRCDADIVAIVGDLVDGSVGELGHLAAPLTHIKARQGTYFVTGNHEYYIQGGPDEWIDTLRSYGIRTLANERLPIYHDGVQAITLAGVNDVNGATMQAGPDLHPALFGRPEGVPTVLLAHQPVIGAEAAKWGVDLQLSGHTHGGQMVPFDRIVPLQQPVVRGLDTIGEMQIYVTRGAGFWGPPVRVGAPPEVTLIRLEHA</sequence>
<dbReference type="RefSeq" id="WP_137247961.1">
    <property type="nucleotide sequence ID" value="NZ_SZQA01000014.1"/>
</dbReference>
<feature type="transmembrane region" description="Helical" evidence="3">
    <location>
        <begin position="35"/>
        <end position="57"/>
    </location>
</feature>
<evidence type="ECO:0000313" key="6">
    <source>
        <dbReference type="Proteomes" id="UP000308705"/>
    </source>
</evidence>
<dbReference type="InterPro" id="IPR051158">
    <property type="entry name" value="Metallophosphoesterase_sf"/>
</dbReference>
<dbReference type="Pfam" id="PF00149">
    <property type="entry name" value="Metallophos"/>
    <property type="match status" value="1"/>
</dbReference>
<protein>
    <submittedName>
        <fullName evidence="5">Metallophosphoesterase</fullName>
    </submittedName>
</protein>
<dbReference type="SUPFAM" id="SSF56300">
    <property type="entry name" value="Metallo-dependent phosphatases"/>
    <property type="match status" value="1"/>
</dbReference>
<dbReference type="OrthoDB" id="9780884at2"/>
<evidence type="ECO:0000313" key="5">
    <source>
        <dbReference type="EMBL" id="TKK87792.1"/>
    </source>
</evidence>
<organism evidence="5 6">
    <name type="scientific">Herbidospora galbida</name>
    <dbReference type="NCBI Taxonomy" id="2575442"/>
    <lineage>
        <taxon>Bacteria</taxon>
        <taxon>Bacillati</taxon>
        <taxon>Actinomycetota</taxon>
        <taxon>Actinomycetes</taxon>
        <taxon>Streptosporangiales</taxon>
        <taxon>Streptosporangiaceae</taxon>
        <taxon>Herbidospora</taxon>
    </lineage>
</organism>
<feature type="transmembrane region" description="Helical" evidence="3">
    <location>
        <begin position="143"/>
        <end position="164"/>
    </location>
</feature>
<keyword evidence="2" id="KW-0378">Hydrolase</keyword>
<evidence type="ECO:0000256" key="1">
    <source>
        <dbReference type="ARBA" id="ARBA00022723"/>
    </source>
</evidence>
<gene>
    <name evidence="5" type="ORF">FDA94_16600</name>
</gene>
<feature type="transmembrane region" description="Helical" evidence="3">
    <location>
        <begin position="69"/>
        <end position="88"/>
    </location>
</feature>
<reference evidence="5 6" key="1">
    <citation type="submission" date="2019-04" db="EMBL/GenBank/DDBJ databases">
        <title>Herbidospora sp. NEAU-GS14.nov., a novel actinomycete isolated from soil.</title>
        <authorList>
            <person name="Han L."/>
        </authorList>
    </citation>
    <scope>NUCLEOTIDE SEQUENCE [LARGE SCALE GENOMIC DNA]</scope>
    <source>
        <strain evidence="5 6">NEAU-GS14</strain>
    </source>
</reference>
<keyword evidence="3" id="KW-0812">Transmembrane</keyword>
<dbReference type="InterPro" id="IPR004843">
    <property type="entry name" value="Calcineurin-like_PHP"/>
</dbReference>
<dbReference type="Proteomes" id="UP000308705">
    <property type="component" value="Unassembled WGS sequence"/>
</dbReference>
<dbReference type="EMBL" id="SZQA01000014">
    <property type="protein sequence ID" value="TKK87792.1"/>
    <property type="molecule type" value="Genomic_DNA"/>
</dbReference>
<evidence type="ECO:0000259" key="4">
    <source>
        <dbReference type="Pfam" id="PF00149"/>
    </source>
</evidence>
<dbReference type="CDD" id="cd07385">
    <property type="entry name" value="MPP_YkuE_C"/>
    <property type="match status" value="1"/>
</dbReference>
<keyword evidence="6" id="KW-1185">Reference proteome</keyword>
<keyword evidence="1" id="KW-0479">Metal-binding</keyword>
<keyword evidence="3" id="KW-0472">Membrane</keyword>
<dbReference type="Gene3D" id="3.60.21.10">
    <property type="match status" value="1"/>
</dbReference>
<dbReference type="PANTHER" id="PTHR31302:SF31">
    <property type="entry name" value="PHOSPHODIESTERASE YAEI"/>
    <property type="match status" value="1"/>
</dbReference>
<dbReference type="PANTHER" id="PTHR31302">
    <property type="entry name" value="TRANSMEMBRANE PROTEIN WITH METALLOPHOSPHOESTERASE DOMAIN-RELATED"/>
    <property type="match status" value="1"/>
</dbReference>
<dbReference type="GO" id="GO:0046872">
    <property type="term" value="F:metal ion binding"/>
    <property type="evidence" value="ECO:0007669"/>
    <property type="project" value="UniProtKB-KW"/>
</dbReference>
<keyword evidence="3" id="KW-1133">Transmembrane helix</keyword>
<evidence type="ECO:0000256" key="2">
    <source>
        <dbReference type="ARBA" id="ARBA00022801"/>
    </source>
</evidence>
<name>A0A4U3MH28_9ACTN</name>
<feature type="domain" description="Calcineurin-like phosphoesterase" evidence="4">
    <location>
        <begin position="190"/>
        <end position="359"/>
    </location>
</feature>